<evidence type="ECO:0000256" key="1">
    <source>
        <dbReference type="ARBA" id="ARBA00022786"/>
    </source>
</evidence>
<organism evidence="4 5">
    <name type="scientific">Grifola frondosa</name>
    <name type="common">Maitake</name>
    <name type="synonym">Polyporus frondosus</name>
    <dbReference type="NCBI Taxonomy" id="5627"/>
    <lineage>
        <taxon>Eukaryota</taxon>
        <taxon>Fungi</taxon>
        <taxon>Dikarya</taxon>
        <taxon>Basidiomycota</taxon>
        <taxon>Agaricomycotina</taxon>
        <taxon>Agaricomycetes</taxon>
        <taxon>Polyporales</taxon>
        <taxon>Grifolaceae</taxon>
        <taxon>Grifola</taxon>
    </lineage>
</organism>
<evidence type="ECO:0000256" key="3">
    <source>
        <dbReference type="ARBA" id="ARBA00023006"/>
    </source>
</evidence>
<dbReference type="GO" id="GO:0006914">
    <property type="term" value="P:autophagy"/>
    <property type="evidence" value="ECO:0007669"/>
    <property type="project" value="UniProtKB-KW"/>
</dbReference>
<evidence type="ECO:0000313" key="4">
    <source>
        <dbReference type="EMBL" id="OBZ71800.1"/>
    </source>
</evidence>
<comment type="caution">
    <text evidence="4">The sequence shown here is derived from an EMBL/GenBank/DDBJ whole genome shotgun (WGS) entry which is preliminary data.</text>
</comment>
<dbReference type="InterPro" id="IPR007135">
    <property type="entry name" value="Atg3/Atg10"/>
</dbReference>
<dbReference type="Proteomes" id="UP000092993">
    <property type="component" value="Unassembled WGS sequence"/>
</dbReference>
<dbReference type="GO" id="GO:0019787">
    <property type="term" value="F:ubiquitin-like protein transferase activity"/>
    <property type="evidence" value="ECO:0007669"/>
    <property type="project" value="InterPro"/>
</dbReference>
<dbReference type="OrthoDB" id="4089664at2759"/>
<evidence type="ECO:0000313" key="5">
    <source>
        <dbReference type="Proteomes" id="UP000092993"/>
    </source>
</evidence>
<dbReference type="STRING" id="5627.A0A1C7M4F1"/>
<dbReference type="AlphaFoldDB" id="A0A1C7M4F1"/>
<protein>
    <submittedName>
        <fullName evidence="4">Uncharacterized protein</fullName>
    </submittedName>
</protein>
<name>A0A1C7M4F1_GRIFR</name>
<gene>
    <name evidence="4" type="ORF">A0H81_08297</name>
</gene>
<keyword evidence="5" id="KW-1185">Reference proteome</keyword>
<dbReference type="GO" id="GO:0015031">
    <property type="term" value="P:protein transport"/>
    <property type="evidence" value="ECO:0007669"/>
    <property type="project" value="UniProtKB-KW"/>
</dbReference>
<keyword evidence="3" id="KW-0072">Autophagy</keyword>
<keyword evidence="2" id="KW-0653">Protein transport</keyword>
<dbReference type="EMBL" id="LUGG01000010">
    <property type="protein sequence ID" value="OBZ71800.1"/>
    <property type="molecule type" value="Genomic_DNA"/>
</dbReference>
<evidence type="ECO:0000256" key="2">
    <source>
        <dbReference type="ARBA" id="ARBA00022927"/>
    </source>
</evidence>
<keyword evidence="2" id="KW-0813">Transport</keyword>
<accession>A0A1C7M4F1</accession>
<sequence length="131" mass="14142">MAPTLTRTQFDKACKLFVAFCSDDAAHAFPRGSSCGWAWKEHVSLPGLGFLSRSILLSRNSGNTLNGEVEGQDDIGLATSDDSEACSPSADLLTSHQSVVYSPTFQVPTFYFTLHDTSACALWTYPATLLT</sequence>
<proteinExistence type="predicted"/>
<keyword evidence="1" id="KW-0833">Ubl conjugation pathway</keyword>
<dbReference type="Pfam" id="PF03987">
    <property type="entry name" value="Autophagy_act_C"/>
    <property type="match status" value="1"/>
</dbReference>
<reference evidence="4 5" key="1">
    <citation type="submission" date="2016-03" db="EMBL/GenBank/DDBJ databases">
        <title>Whole genome sequencing of Grifola frondosa 9006-11.</title>
        <authorList>
            <person name="Min B."/>
            <person name="Park H."/>
            <person name="Kim J.-G."/>
            <person name="Cho H."/>
            <person name="Oh Y.-L."/>
            <person name="Kong W.-S."/>
            <person name="Choi I.-G."/>
        </authorList>
    </citation>
    <scope>NUCLEOTIDE SEQUENCE [LARGE SCALE GENOMIC DNA]</scope>
    <source>
        <strain evidence="4 5">9006-11</strain>
    </source>
</reference>